<keyword evidence="16" id="KW-1185">Reference proteome</keyword>
<dbReference type="InterPro" id="IPR010827">
    <property type="entry name" value="BamA/TamA_POTRA"/>
</dbReference>
<evidence type="ECO:0000256" key="3">
    <source>
        <dbReference type="ARBA" id="ARBA00015419"/>
    </source>
</evidence>
<evidence type="ECO:0000259" key="13">
    <source>
        <dbReference type="Pfam" id="PF07244"/>
    </source>
</evidence>
<keyword evidence="7 11" id="KW-0472">Membrane</keyword>
<evidence type="ECO:0000256" key="10">
    <source>
        <dbReference type="ARBA" id="ARBA00093548"/>
    </source>
</evidence>
<evidence type="ECO:0000256" key="7">
    <source>
        <dbReference type="ARBA" id="ARBA00023136"/>
    </source>
</evidence>
<organism evidence="15 16">
    <name type="scientific">Rheinheimera muenzenbergensis</name>
    <dbReference type="NCBI Taxonomy" id="1193628"/>
    <lineage>
        <taxon>Bacteria</taxon>
        <taxon>Pseudomonadati</taxon>
        <taxon>Pseudomonadota</taxon>
        <taxon>Gammaproteobacteria</taxon>
        <taxon>Chromatiales</taxon>
        <taxon>Chromatiaceae</taxon>
        <taxon>Rheinheimera</taxon>
    </lineage>
</organism>
<evidence type="ECO:0000256" key="1">
    <source>
        <dbReference type="ARBA" id="ARBA00004442"/>
    </source>
</evidence>
<sequence length="596" mass="65802">MSHNNAGIHFYFILLIRDFSTPMSTPAFLITAVLAAILSISFPAWPAAPYQFHIEGVSGALRDNIKIYLHKYTDTDHPPGLRLQTTIEQDANTALQALGYYQSDIRVSHDPANPAILQVSVTAGEPVRISQSDIQLTGDAATDADFATLLATQAPKPGQILHHGAYDGFKSALKSLALRKGYFDADFDVARLEVAPELQQAFVRLHFNSGTRYKFGAISFSGHQIAETGLRSLIPFNRGDYYLASQLGEFNQALAATGWFSSILVQGDTSQMQDFSLPIDVALEPQRRNIIETGIGYSTDVKARLKLNWNKPWLNKAGHSLSTKLAVSEIEQSIEAAYKLPLASVANDFYQLQLGFRNRDNQDTQSRESNLALERHWLLSSGWYRTASVRWLYEDFVQADQNDSISLIMPGLSYNRTEQTSGAMPASANRLLLGVEVSDEAWGSDASFVRLRSRLGWIGSAGDNHRFVTRVDAGAILMEGLSQLPPSLRFFAGGDNSIRGYGYETVSPRNSEDELTGGRYMLTGALEYQYRVKGNWWLAAFSDYGSAWDDTPDWVQGVGLGVRWASPVGPVRLDFAWGLDGPGKGFQLHLALGPEL</sequence>
<evidence type="ECO:0000256" key="6">
    <source>
        <dbReference type="ARBA" id="ARBA00022729"/>
    </source>
</evidence>
<feature type="transmembrane region" description="Helical" evidence="11">
    <location>
        <begin position="27"/>
        <end position="45"/>
    </location>
</feature>
<dbReference type="PANTHER" id="PTHR12815:SF47">
    <property type="entry name" value="TRANSLOCATION AND ASSEMBLY MODULE SUBUNIT TAMA"/>
    <property type="match status" value="1"/>
</dbReference>
<keyword evidence="4" id="KW-1134">Transmembrane beta strand</keyword>
<feature type="domain" description="Bacterial surface antigen (D15)" evidence="12">
    <location>
        <begin position="294"/>
        <end position="580"/>
    </location>
</feature>
<gene>
    <name evidence="15" type="ORF">MN202_18590</name>
</gene>
<keyword evidence="11" id="KW-1133">Transmembrane helix</keyword>
<keyword evidence="6" id="KW-0732">Signal</keyword>
<evidence type="ECO:0000313" key="15">
    <source>
        <dbReference type="EMBL" id="MEH8019251.1"/>
    </source>
</evidence>
<evidence type="ECO:0000256" key="9">
    <source>
        <dbReference type="ARBA" id="ARBA00033063"/>
    </source>
</evidence>
<keyword evidence="8" id="KW-0998">Cell outer membrane</keyword>
<comment type="similarity">
    <text evidence="2">Belongs to the TamA family.</text>
</comment>
<dbReference type="Pfam" id="PF17243">
    <property type="entry name" value="POTRA_TamA_1"/>
    <property type="match status" value="1"/>
</dbReference>
<comment type="subunit">
    <text evidence="10">Interacts with TamB to form the translocation and assembly module (TAM).</text>
</comment>
<name>A0ABU8CCD0_9GAMM</name>
<accession>A0ABU8CCD0</accession>
<keyword evidence="5 11" id="KW-0812">Transmembrane</keyword>
<evidence type="ECO:0000313" key="16">
    <source>
        <dbReference type="Proteomes" id="UP001375382"/>
    </source>
</evidence>
<evidence type="ECO:0000256" key="11">
    <source>
        <dbReference type="SAM" id="Phobius"/>
    </source>
</evidence>
<evidence type="ECO:0000259" key="14">
    <source>
        <dbReference type="Pfam" id="PF17243"/>
    </source>
</evidence>
<dbReference type="InterPro" id="IPR035243">
    <property type="entry name" value="TamA_POTRA_Dom_1"/>
</dbReference>
<dbReference type="PANTHER" id="PTHR12815">
    <property type="entry name" value="SORTING AND ASSEMBLY MACHINERY SAMM50 PROTEIN FAMILY MEMBER"/>
    <property type="match status" value="1"/>
</dbReference>
<dbReference type="InterPro" id="IPR000184">
    <property type="entry name" value="Bac_surfAg_D15"/>
</dbReference>
<feature type="domain" description="TamA POTRA" evidence="14">
    <location>
        <begin position="52"/>
        <end position="122"/>
    </location>
</feature>
<dbReference type="InterPro" id="IPR039910">
    <property type="entry name" value="D15-like"/>
</dbReference>
<proteinExistence type="inferred from homology"/>
<comment type="caution">
    <text evidence="15">The sequence shown here is derived from an EMBL/GenBank/DDBJ whole genome shotgun (WGS) entry which is preliminary data.</text>
</comment>
<dbReference type="Gene3D" id="2.40.160.50">
    <property type="entry name" value="membrane protein fhac: a member of the omp85/tpsb transporter family"/>
    <property type="match status" value="1"/>
</dbReference>
<dbReference type="Proteomes" id="UP001375382">
    <property type="component" value="Unassembled WGS sequence"/>
</dbReference>
<evidence type="ECO:0000256" key="5">
    <source>
        <dbReference type="ARBA" id="ARBA00022692"/>
    </source>
</evidence>
<evidence type="ECO:0000259" key="12">
    <source>
        <dbReference type="Pfam" id="PF01103"/>
    </source>
</evidence>
<dbReference type="Pfam" id="PF01103">
    <property type="entry name" value="Omp85"/>
    <property type="match status" value="1"/>
</dbReference>
<evidence type="ECO:0000256" key="2">
    <source>
        <dbReference type="ARBA" id="ARBA00010248"/>
    </source>
</evidence>
<feature type="domain" description="POTRA" evidence="13">
    <location>
        <begin position="213"/>
        <end position="267"/>
    </location>
</feature>
<dbReference type="Pfam" id="PF07244">
    <property type="entry name" value="POTRA"/>
    <property type="match status" value="1"/>
</dbReference>
<comment type="subcellular location">
    <subcellularLocation>
        <location evidence="1">Cell outer membrane</location>
    </subcellularLocation>
</comment>
<dbReference type="RefSeq" id="WP_335737649.1">
    <property type="nucleotide sequence ID" value="NZ_JALAAR010000022.1"/>
</dbReference>
<evidence type="ECO:0000256" key="4">
    <source>
        <dbReference type="ARBA" id="ARBA00022452"/>
    </source>
</evidence>
<evidence type="ECO:0000256" key="8">
    <source>
        <dbReference type="ARBA" id="ARBA00023237"/>
    </source>
</evidence>
<reference evidence="15 16" key="1">
    <citation type="journal article" date="2023" name="Ecotoxicol. Environ. Saf.">
        <title>Mercury remediation potential of mercury-resistant strain Rheinheimera metallidurans sp. nov. isolated from a municipal waste dumping site.</title>
        <authorList>
            <person name="Yadav V."/>
            <person name="Manjhi A."/>
            <person name="Vadakedath N."/>
        </authorList>
    </citation>
    <scope>NUCLEOTIDE SEQUENCE [LARGE SCALE GENOMIC DNA]</scope>
    <source>
        <strain evidence="15 16">E-49</strain>
    </source>
</reference>
<protein>
    <recommendedName>
        <fullName evidence="3">Translocation and assembly module subunit TamA</fullName>
    </recommendedName>
    <alternativeName>
        <fullName evidence="9">Autotransporter assembly factor TamA</fullName>
    </alternativeName>
</protein>
<dbReference type="Gene3D" id="3.10.20.310">
    <property type="entry name" value="membrane protein fhac"/>
    <property type="match status" value="3"/>
</dbReference>
<dbReference type="EMBL" id="JALAAR010000022">
    <property type="protein sequence ID" value="MEH8019251.1"/>
    <property type="molecule type" value="Genomic_DNA"/>
</dbReference>